<dbReference type="FunFam" id="1.10.287.950:FF:000001">
    <property type="entry name" value="Methyl-accepting chemotaxis sensory transducer"/>
    <property type="match status" value="1"/>
</dbReference>
<keyword evidence="2 8" id="KW-0812">Transmembrane</keyword>
<dbReference type="KEGG" id="mmw:Mmwyl1_0922"/>
<dbReference type="SUPFAM" id="SSF58104">
    <property type="entry name" value="Methyl-accepting chemotaxis protein (MCP) signaling domain"/>
    <property type="match status" value="1"/>
</dbReference>
<comment type="similarity">
    <text evidence="6">Belongs to the methyl-accepting chemotaxis (MCP) protein family.</text>
</comment>
<name>A6VTS4_MARMS</name>
<dbReference type="InterPro" id="IPR033462">
    <property type="entry name" value="Cache_3-Cache_2"/>
</dbReference>
<dbReference type="PANTHER" id="PTHR32089">
    <property type="entry name" value="METHYL-ACCEPTING CHEMOTAXIS PROTEIN MCPB"/>
    <property type="match status" value="1"/>
</dbReference>
<dbReference type="SMART" id="SM00283">
    <property type="entry name" value="MA"/>
    <property type="match status" value="1"/>
</dbReference>
<evidence type="ECO:0000256" key="5">
    <source>
        <dbReference type="ARBA" id="ARBA00023224"/>
    </source>
</evidence>
<proteinExistence type="inferred from homology"/>
<dbReference type="PROSITE" id="PS50111">
    <property type="entry name" value="CHEMOTAXIS_TRANSDUC_2"/>
    <property type="match status" value="1"/>
</dbReference>
<dbReference type="InterPro" id="IPR003660">
    <property type="entry name" value="HAMP_dom"/>
</dbReference>
<evidence type="ECO:0000256" key="6">
    <source>
        <dbReference type="ARBA" id="ARBA00029447"/>
    </source>
</evidence>
<dbReference type="GO" id="GO:0007165">
    <property type="term" value="P:signal transduction"/>
    <property type="evidence" value="ECO:0007669"/>
    <property type="project" value="UniProtKB-KW"/>
</dbReference>
<evidence type="ECO:0000259" key="10">
    <source>
        <dbReference type="PROSITE" id="PS50885"/>
    </source>
</evidence>
<dbReference type="eggNOG" id="COG0840">
    <property type="taxonomic scope" value="Bacteria"/>
</dbReference>
<sequence length="674" mass="74238">MLTKFKKLPLPLQLGLGSFVSILSIFIVLIVIISELFNLKINDIITVHQQKETDIVTSQLVERYETLTKTLVRQSSVFDNQLQESIVDTSDTIDLNGVELPSVKLNYEAINGNSEYMINFASVIELNASLLYQQNNQVYRTASSNEALPFIVDNSNPALPGLKDLKNNTDFIGKVTISNEDYFSLYKKVTNRDNLYMELLIPYSNIIGPLRESLGKMTFGKEGYLYVTDTGKNKGKFIIHPTLNGKNLFDLSGAAASELEEMYKNPQGSLYYSLKVNGKDNKAREAKVIYQEVPGWNWVLTLKSYSDEYQEEISGIIMIVAGICAISTILLTGILWVFIRRALGPLKQISTGLSQLGAGDLTVQFSDLNRQGSKNEMDLLQADTVRMRDNLIQLINNIFTSSQQLLKSTESISKSNADLRNSANDSQDTSIQVSSAIAQISTSIEEMAQSANDVSKESISVRQATQEGNDAVKQVEHTISNLSTTFADASNTIETVESSSKNIGEVINVINGIAEQTNLLALNAAIEAARAGEQGRGFAVVADEVRVLAQRTQQSTEEIQKVVTDLQSNSRIAVTKMSEGRDQVEDSVQQAITAGTLLDKIYQSIQTVEMSINGVATMTEEQSVAASQIRQNTETLKDAATDTLHQADISQEHSDQIRALANSLQTDLSAFKLK</sequence>
<dbReference type="InterPro" id="IPR004089">
    <property type="entry name" value="MCPsignal_dom"/>
</dbReference>
<feature type="transmembrane region" description="Helical" evidence="8">
    <location>
        <begin position="12"/>
        <end position="33"/>
    </location>
</feature>
<evidence type="ECO:0000256" key="3">
    <source>
        <dbReference type="ARBA" id="ARBA00022989"/>
    </source>
</evidence>
<feature type="domain" description="HAMP" evidence="10">
    <location>
        <begin position="340"/>
        <end position="396"/>
    </location>
</feature>
<keyword evidence="5 7" id="KW-0807">Transducer</keyword>
<keyword evidence="3 8" id="KW-1133">Transmembrane helix</keyword>
<evidence type="ECO:0000256" key="8">
    <source>
        <dbReference type="SAM" id="Phobius"/>
    </source>
</evidence>
<dbReference type="AlphaFoldDB" id="A6VTS4"/>
<dbReference type="GO" id="GO:0016020">
    <property type="term" value="C:membrane"/>
    <property type="evidence" value="ECO:0007669"/>
    <property type="project" value="UniProtKB-SubCell"/>
</dbReference>
<comment type="subcellular location">
    <subcellularLocation>
        <location evidence="1">Membrane</location>
        <topology evidence="1">Multi-pass membrane protein</topology>
    </subcellularLocation>
</comment>
<dbReference type="Pfam" id="PF00015">
    <property type="entry name" value="MCPsignal"/>
    <property type="match status" value="1"/>
</dbReference>
<dbReference type="CDD" id="cd12912">
    <property type="entry name" value="PDC2_MCP_like"/>
    <property type="match status" value="1"/>
</dbReference>
<evidence type="ECO:0000313" key="11">
    <source>
        <dbReference type="EMBL" id="ABR69853.1"/>
    </source>
</evidence>
<dbReference type="Gene3D" id="1.10.287.950">
    <property type="entry name" value="Methyl-accepting chemotaxis protein"/>
    <property type="match status" value="1"/>
</dbReference>
<dbReference type="PANTHER" id="PTHR32089:SF119">
    <property type="entry name" value="METHYL-ACCEPTING CHEMOTAXIS PROTEIN CTPL"/>
    <property type="match status" value="1"/>
</dbReference>
<dbReference type="HOGENOM" id="CLU_000445_107_19_6"/>
<dbReference type="Pfam" id="PF17201">
    <property type="entry name" value="Cache_3-Cache_2"/>
    <property type="match status" value="1"/>
</dbReference>
<reference evidence="11" key="1">
    <citation type="submission" date="2007-06" db="EMBL/GenBank/DDBJ databases">
        <title>Complete sequence of Marinomonas sp. MWYL1.</title>
        <authorList>
            <consortium name="US DOE Joint Genome Institute"/>
            <person name="Copeland A."/>
            <person name="Lucas S."/>
            <person name="Lapidus A."/>
            <person name="Barry K."/>
            <person name="Glavina del Rio T."/>
            <person name="Dalin E."/>
            <person name="Tice H."/>
            <person name="Pitluck S."/>
            <person name="Kiss H."/>
            <person name="Brettin T."/>
            <person name="Bruce D."/>
            <person name="Detter J.C."/>
            <person name="Han C."/>
            <person name="Schmutz J."/>
            <person name="Larimer F."/>
            <person name="Land M."/>
            <person name="Hauser L."/>
            <person name="Kyrpides N."/>
            <person name="Kim E."/>
            <person name="Johnston A.W.B."/>
            <person name="Todd J.D."/>
            <person name="Rogers R."/>
            <person name="Wexler M."/>
            <person name="Bond P.L."/>
            <person name="Li Y."/>
            <person name="Richardson P."/>
        </authorList>
    </citation>
    <scope>NUCLEOTIDE SEQUENCE [LARGE SCALE GENOMIC DNA]</scope>
    <source>
        <strain evidence="11">MWYL1</strain>
    </source>
</reference>
<feature type="transmembrane region" description="Helical" evidence="8">
    <location>
        <begin position="313"/>
        <end position="339"/>
    </location>
</feature>
<dbReference type="OrthoDB" id="9781845at2"/>
<dbReference type="STRING" id="400668.Mmwyl1_0922"/>
<protein>
    <submittedName>
        <fullName evidence="11">Methyl-accepting chemotaxis sensory transducer</fullName>
    </submittedName>
</protein>
<dbReference type="GO" id="GO:0006935">
    <property type="term" value="P:chemotaxis"/>
    <property type="evidence" value="ECO:0007669"/>
    <property type="project" value="UniProtKB-ARBA"/>
</dbReference>
<dbReference type="SMART" id="SM00304">
    <property type="entry name" value="HAMP"/>
    <property type="match status" value="1"/>
</dbReference>
<evidence type="ECO:0000256" key="7">
    <source>
        <dbReference type="PROSITE-ProRule" id="PRU00284"/>
    </source>
</evidence>
<evidence type="ECO:0000256" key="1">
    <source>
        <dbReference type="ARBA" id="ARBA00004141"/>
    </source>
</evidence>
<evidence type="ECO:0000259" key="9">
    <source>
        <dbReference type="PROSITE" id="PS50111"/>
    </source>
</evidence>
<feature type="domain" description="Methyl-accepting transducer" evidence="9">
    <location>
        <begin position="401"/>
        <end position="637"/>
    </location>
</feature>
<evidence type="ECO:0000256" key="2">
    <source>
        <dbReference type="ARBA" id="ARBA00022692"/>
    </source>
</evidence>
<keyword evidence="4 8" id="KW-0472">Membrane</keyword>
<organism evidence="11">
    <name type="scientific">Marinomonas sp. (strain MWYL1)</name>
    <dbReference type="NCBI Taxonomy" id="400668"/>
    <lineage>
        <taxon>Bacteria</taxon>
        <taxon>Pseudomonadati</taxon>
        <taxon>Pseudomonadota</taxon>
        <taxon>Gammaproteobacteria</taxon>
        <taxon>Oceanospirillales</taxon>
        <taxon>Oceanospirillaceae</taxon>
        <taxon>Marinomonas</taxon>
    </lineage>
</organism>
<accession>A6VTS4</accession>
<dbReference type="PROSITE" id="PS50885">
    <property type="entry name" value="HAMP"/>
    <property type="match status" value="1"/>
</dbReference>
<dbReference type="Gene3D" id="3.30.450.20">
    <property type="entry name" value="PAS domain"/>
    <property type="match status" value="1"/>
</dbReference>
<gene>
    <name evidence="11" type="ordered locus">Mmwyl1_0922</name>
</gene>
<dbReference type="EMBL" id="CP000749">
    <property type="protein sequence ID" value="ABR69853.1"/>
    <property type="molecule type" value="Genomic_DNA"/>
</dbReference>
<dbReference type="CDD" id="cd11386">
    <property type="entry name" value="MCP_signal"/>
    <property type="match status" value="1"/>
</dbReference>
<evidence type="ECO:0000256" key="4">
    <source>
        <dbReference type="ARBA" id="ARBA00023136"/>
    </source>
</evidence>